<feature type="domain" description="PAC" evidence="9">
    <location>
        <begin position="134"/>
        <end position="188"/>
    </location>
</feature>
<dbReference type="PROSITE" id="PS50110">
    <property type="entry name" value="RESPONSE_REGULATORY"/>
    <property type="match status" value="1"/>
</dbReference>
<dbReference type="PRINTS" id="PR00344">
    <property type="entry name" value="BCTRLSENSOR"/>
</dbReference>
<comment type="caution">
    <text evidence="10">The sequence shown here is derived from an EMBL/GenBank/DDBJ whole genome shotgun (WGS) entry which is preliminary data.</text>
</comment>
<dbReference type="InterPro" id="IPR001789">
    <property type="entry name" value="Sig_transdc_resp-reg_receiver"/>
</dbReference>
<evidence type="ECO:0000313" key="10">
    <source>
        <dbReference type="EMBL" id="MBW6531454.1"/>
    </source>
</evidence>
<feature type="region of interest" description="Disordered" evidence="5">
    <location>
        <begin position="1"/>
        <end position="53"/>
    </location>
</feature>
<dbReference type="InterPro" id="IPR004358">
    <property type="entry name" value="Sig_transdc_His_kin-like_C"/>
</dbReference>
<dbReference type="CDD" id="cd00082">
    <property type="entry name" value="HisKA"/>
    <property type="match status" value="1"/>
</dbReference>
<dbReference type="Gene3D" id="3.30.565.10">
    <property type="entry name" value="Histidine kinase-like ATPase, C-terminal domain"/>
    <property type="match status" value="1"/>
</dbReference>
<feature type="compositionally biased region" description="Low complexity" evidence="5">
    <location>
        <begin position="1"/>
        <end position="10"/>
    </location>
</feature>
<evidence type="ECO:0000256" key="2">
    <source>
        <dbReference type="ARBA" id="ARBA00012438"/>
    </source>
</evidence>
<dbReference type="SMART" id="SM00387">
    <property type="entry name" value="HATPase_c"/>
    <property type="match status" value="1"/>
</dbReference>
<dbReference type="PANTHER" id="PTHR43065">
    <property type="entry name" value="SENSOR HISTIDINE KINASE"/>
    <property type="match status" value="1"/>
</dbReference>
<gene>
    <name evidence="10" type="ORF">KZ820_11980</name>
</gene>
<keyword evidence="3 4" id="KW-0597">Phosphoprotein</keyword>
<evidence type="ECO:0000256" key="1">
    <source>
        <dbReference type="ARBA" id="ARBA00000085"/>
    </source>
</evidence>
<dbReference type="InterPro" id="IPR003594">
    <property type="entry name" value="HATPase_dom"/>
</dbReference>
<dbReference type="PROSITE" id="PS50112">
    <property type="entry name" value="PAS"/>
    <property type="match status" value="1"/>
</dbReference>
<dbReference type="PANTHER" id="PTHR43065:SF42">
    <property type="entry name" value="TWO-COMPONENT SENSOR PPRA"/>
    <property type="match status" value="1"/>
</dbReference>
<evidence type="ECO:0000259" key="9">
    <source>
        <dbReference type="PROSITE" id="PS50113"/>
    </source>
</evidence>
<dbReference type="InterPro" id="IPR036890">
    <property type="entry name" value="HATPase_C_sf"/>
</dbReference>
<dbReference type="SMART" id="SM00086">
    <property type="entry name" value="PAC"/>
    <property type="match status" value="1"/>
</dbReference>
<dbReference type="InterPro" id="IPR036097">
    <property type="entry name" value="HisK_dim/P_sf"/>
</dbReference>
<dbReference type="PROSITE" id="PS50109">
    <property type="entry name" value="HIS_KIN"/>
    <property type="match status" value="1"/>
</dbReference>
<feature type="domain" description="Histidine kinase" evidence="6">
    <location>
        <begin position="201"/>
        <end position="432"/>
    </location>
</feature>
<organism evidence="10 11">
    <name type="scientific">Sphingomonas citri</name>
    <dbReference type="NCBI Taxonomy" id="2862499"/>
    <lineage>
        <taxon>Bacteria</taxon>
        <taxon>Pseudomonadati</taxon>
        <taxon>Pseudomonadota</taxon>
        <taxon>Alphaproteobacteria</taxon>
        <taxon>Sphingomonadales</taxon>
        <taxon>Sphingomonadaceae</taxon>
        <taxon>Sphingomonas</taxon>
    </lineage>
</organism>
<feature type="domain" description="Response regulatory" evidence="7">
    <location>
        <begin position="458"/>
        <end position="576"/>
    </location>
</feature>
<proteinExistence type="predicted"/>
<dbReference type="EC" id="2.7.13.3" evidence="2"/>
<name>A0ABS7BPU8_9SPHN</name>
<evidence type="ECO:0000256" key="4">
    <source>
        <dbReference type="PROSITE-ProRule" id="PRU00169"/>
    </source>
</evidence>
<comment type="catalytic activity">
    <reaction evidence="1">
        <text>ATP + protein L-histidine = ADP + protein N-phospho-L-histidine.</text>
        <dbReference type="EC" id="2.7.13.3"/>
    </reaction>
</comment>
<dbReference type="InterPro" id="IPR000700">
    <property type="entry name" value="PAS-assoc_C"/>
</dbReference>
<feature type="domain" description="PAS" evidence="8">
    <location>
        <begin position="67"/>
        <end position="133"/>
    </location>
</feature>
<dbReference type="Gene3D" id="3.30.450.20">
    <property type="entry name" value="PAS domain"/>
    <property type="match status" value="1"/>
</dbReference>
<dbReference type="Gene3D" id="3.40.50.2300">
    <property type="match status" value="1"/>
</dbReference>
<evidence type="ECO:0000259" key="7">
    <source>
        <dbReference type="PROSITE" id="PS50110"/>
    </source>
</evidence>
<feature type="compositionally biased region" description="Basic and acidic residues" evidence="5">
    <location>
        <begin position="38"/>
        <end position="51"/>
    </location>
</feature>
<dbReference type="Gene3D" id="1.10.287.130">
    <property type="match status" value="1"/>
</dbReference>
<keyword evidence="11" id="KW-1185">Reference proteome</keyword>
<dbReference type="EMBL" id="JAHXZN010000003">
    <property type="protein sequence ID" value="MBW6531454.1"/>
    <property type="molecule type" value="Genomic_DNA"/>
</dbReference>
<dbReference type="RefSeq" id="WP_219748832.1">
    <property type="nucleotide sequence ID" value="NZ_JAHXZN010000003.1"/>
</dbReference>
<feature type="region of interest" description="Disordered" evidence="5">
    <location>
        <begin position="577"/>
        <end position="596"/>
    </location>
</feature>
<dbReference type="SUPFAM" id="SSF47384">
    <property type="entry name" value="Homodimeric domain of signal transducing histidine kinase"/>
    <property type="match status" value="1"/>
</dbReference>
<dbReference type="SMART" id="SM00388">
    <property type="entry name" value="HisKA"/>
    <property type="match status" value="1"/>
</dbReference>
<evidence type="ECO:0000313" key="11">
    <source>
        <dbReference type="Proteomes" id="UP000759103"/>
    </source>
</evidence>
<accession>A0ABS7BPU8</accession>
<dbReference type="Pfam" id="PF02518">
    <property type="entry name" value="HATPase_c"/>
    <property type="match status" value="1"/>
</dbReference>
<protein>
    <recommendedName>
        <fullName evidence="2">histidine kinase</fullName>
        <ecNumber evidence="2">2.7.13.3</ecNumber>
    </recommendedName>
</protein>
<dbReference type="SUPFAM" id="SSF55785">
    <property type="entry name" value="PYP-like sensor domain (PAS domain)"/>
    <property type="match status" value="1"/>
</dbReference>
<evidence type="ECO:0000259" key="8">
    <source>
        <dbReference type="PROSITE" id="PS50112"/>
    </source>
</evidence>
<dbReference type="NCBIfam" id="TIGR00229">
    <property type="entry name" value="sensory_box"/>
    <property type="match status" value="1"/>
</dbReference>
<dbReference type="Proteomes" id="UP000759103">
    <property type="component" value="Unassembled WGS sequence"/>
</dbReference>
<dbReference type="InterPro" id="IPR000014">
    <property type="entry name" value="PAS"/>
</dbReference>
<evidence type="ECO:0000259" key="6">
    <source>
        <dbReference type="PROSITE" id="PS50109"/>
    </source>
</evidence>
<dbReference type="Pfam" id="PF00512">
    <property type="entry name" value="HisKA"/>
    <property type="match status" value="1"/>
</dbReference>
<sequence length="596" mass="64820">MSADSVPSDPSSHDDVDPTGLAAGKQAEGTMDTGANEPIERSGLHHWRESTITDPDLNDRGGVFFAAIEMTRMPMILTDPNLDDNPIVFANKAFLDLTGYEEEEILGRNCRFLQGSQTDRNAVAELRHAVENKSAVALELLNYRRDGTPFWNAVFVGPVYDTGGTLRYFFASQLDVTRRRNTEQSYRQAQKMESIGQLTAGLAHDFNNLLQVVNGNLELVATAKDPARAQRYVAAAQSAAERGAKLTRQLLAFARKTRLEPRPLDLTQLVSEFSDLIESSVNKQVEIHLSLRRGLAPVVVDPDQLEMALLNIVNNARDAMPDGGLVTIATRPLKLQPVENGDGTGGTALRDGVELAAGDYVVLEVQDEGHGMSPEVIERATEPFFTTKGVGSGTGLGLAMASGFVRQSGGRLEIESRPGEGTTVRMLFPSGHAEKREPAAPEPHVAASAIVDPDTARHILVVEDSDEVLAIAREILESAGYHVSTAANGEQALRLFDEIHPRDRVDLLFTDLVMPGGMNGLVLADAVVERDASVSVLMTTGYNEELVINGPRARATDVLSKPYRRAELLDRVSQALNRRGERGSRRRRSDFGAAQV</sequence>
<feature type="modified residue" description="4-aspartylphosphate" evidence="4">
    <location>
        <position position="511"/>
    </location>
</feature>
<dbReference type="InterPro" id="IPR005467">
    <property type="entry name" value="His_kinase_dom"/>
</dbReference>
<dbReference type="CDD" id="cd00130">
    <property type="entry name" value="PAS"/>
    <property type="match status" value="1"/>
</dbReference>
<evidence type="ECO:0000256" key="5">
    <source>
        <dbReference type="SAM" id="MobiDB-lite"/>
    </source>
</evidence>
<dbReference type="InterPro" id="IPR035965">
    <property type="entry name" value="PAS-like_dom_sf"/>
</dbReference>
<reference evidence="10 11" key="1">
    <citation type="submission" date="2021-07" db="EMBL/GenBank/DDBJ databases">
        <title>Sphingomonas sp.</title>
        <authorList>
            <person name="Feng G."/>
            <person name="Li J."/>
            <person name="Pan M."/>
        </authorList>
    </citation>
    <scope>NUCLEOTIDE SEQUENCE [LARGE SCALE GENOMIC DNA]</scope>
    <source>
        <strain evidence="10 11">RRHST34</strain>
    </source>
</reference>
<dbReference type="InterPro" id="IPR001610">
    <property type="entry name" value="PAC"/>
</dbReference>
<dbReference type="Pfam" id="PF13426">
    <property type="entry name" value="PAS_9"/>
    <property type="match status" value="1"/>
</dbReference>
<dbReference type="PROSITE" id="PS50113">
    <property type="entry name" value="PAC"/>
    <property type="match status" value="1"/>
</dbReference>
<evidence type="ECO:0000256" key="3">
    <source>
        <dbReference type="ARBA" id="ARBA00022553"/>
    </source>
</evidence>
<dbReference type="InterPro" id="IPR011006">
    <property type="entry name" value="CheY-like_superfamily"/>
</dbReference>
<dbReference type="Pfam" id="PF00072">
    <property type="entry name" value="Response_reg"/>
    <property type="match status" value="1"/>
</dbReference>
<dbReference type="InterPro" id="IPR003661">
    <property type="entry name" value="HisK_dim/P_dom"/>
</dbReference>
<dbReference type="SUPFAM" id="SSF52172">
    <property type="entry name" value="CheY-like"/>
    <property type="match status" value="1"/>
</dbReference>
<dbReference type="SUPFAM" id="SSF55874">
    <property type="entry name" value="ATPase domain of HSP90 chaperone/DNA topoisomerase II/histidine kinase"/>
    <property type="match status" value="1"/>
</dbReference>
<dbReference type="SMART" id="SM00448">
    <property type="entry name" value="REC"/>
    <property type="match status" value="1"/>
</dbReference>